<protein>
    <submittedName>
        <fullName evidence="2">FkbM family methyltransferase</fullName>
    </submittedName>
</protein>
<feature type="domain" description="Methyltransferase FkbM" evidence="1">
    <location>
        <begin position="392"/>
        <end position="546"/>
    </location>
</feature>
<gene>
    <name evidence="2" type="ORF">QNI22_16050</name>
</gene>
<dbReference type="SUPFAM" id="SSF53335">
    <property type="entry name" value="S-adenosyl-L-methionine-dependent methyltransferases"/>
    <property type="match status" value="1"/>
</dbReference>
<evidence type="ECO:0000259" key="1">
    <source>
        <dbReference type="Pfam" id="PF05050"/>
    </source>
</evidence>
<keyword evidence="2" id="KW-0808">Transferase</keyword>
<dbReference type="InterPro" id="IPR052514">
    <property type="entry name" value="SAM-dependent_MTase"/>
</dbReference>
<dbReference type="InterPro" id="IPR029063">
    <property type="entry name" value="SAM-dependent_MTases_sf"/>
</dbReference>
<dbReference type="EMBL" id="JASJOU010000005">
    <property type="protein sequence ID" value="MDJ1502180.1"/>
    <property type="molecule type" value="Genomic_DNA"/>
</dbReference>
<dbReference type="RefSeq" id="WP_314512085.1">
    <property type="nucleotide sequence ID" value="NZ_JASJOU010000005.1"/>
</dbReference>
<dbReference type="Gene3D" id="3.90.550.10">
    <property type="entry name" value="Spore Coat Polysaccharide Biosynthesis Protein SpsA, Chain A"/>
    <property type="match status" value="1"/>
</dbReference>
<dbReference type="NCBIfam" id="TIGR01444">
    <property type="entry name" value="fkbM_fam"/>
    <property type="match status" value="1"/>
</dbReference>
<dbReference type="PANTHER" id="PTHR34203">
    <property type="entry name" value="METHYLTRANSFERASE, FKBM FAMILY PROTEIN"/>
    <property type="match status" value="1"/>
</dbReference>
<sequence>MLAPIVLFVYNRPWHTSQTLEALSKNDLADQSVLYIYADGPKKDASPEALEKIKETRNVIREQQWCKEIHIIEADINKGLAESIIQGVTDVVNRFGKVIVLEDDIVTSKGFLQYMNDALNLYENTEEVMHVSGFMFPIQTDGLSETFFYNANSCWGWATWKRAWKSFNSDARSLLIQLSDKGPIDYFTFNAGQGNAFYQQLIQNVNGQIRTWAVKWHTSIFLNNGLCLHPKISLIRNIGHDGSGENCDISSQYKDMIIADSITVNNISVQANDAIAERVAEYQYLLQFPQPQIKPQPKISVKRKLYRKVKSFLHKPPQSVTPPVKKVHINKEVMTEEERLRILPRYIPTTTDFQGSKFKLADAPTFLGGRSEIFEKGIYEFKASSNQPFIIDCGANIGLSVTYFKKLYPDAYIIAFEPDNIICSILQQNINSFGFNTIQVYQEAIWTENGFIEFQVEGGFSGRIPKPGDETRLVKVKSRRLKDLLIDKKVDFLKVDIEGAEYEVLMDCKDVLQNVENIFIEYHSHITESQKLDKILSILSENGFRYHIHEAYTRPRPYVQRELMLGMDLQLDIFGYRI</sequence>
<dbReference type="GO" id="GO:0032259">
    <property type="term" value="P:methylation"/>
    <property type="evidence" value="ECO:0007669"/>
    <property type="project" value="UniProtKB-KW"/>
</dbReference>
<dbReference type="InterPro" id="IPR006342">
    <property type="entry name" value="FkbM_mtfrase"/>
</dbReference>
<dbReference type="GO" id="GO:0008168">
    <property type="term" value="F:methyltransferase activity"/>
    <property type="evidence" value="ECO:0007669"/>
    <property type="project" value="UniProtKB-KW"/>
</dbReference>
<dbReference type="InterPro" id="IPR029044">
    <property type="entry name" value="Nucleotide-diphossugar_trans"/>
</dbReference>
<reference evidence="2" key="1">
    <citation type="submission" date="2023-05" db="EMBL/GenBank/DDBJ databases">
        <authorList>
            <person name="Zhang X."/>
        </authorList>
    </citation>
    <scope>NUCLEOTIDE SEQUENCE</scope>
    <source>
        <strain evidence="2">BD1B2-1</strain>
    </source>
</reference>
<proteinExistence type="predicted"/>
<name>A0AAE3R680_9BACT</name>
<dbReference type="AlphaFoldDB" id="A0AAE3R680"/>
<keyword evidence="2" id="KW-0489">Methyltransferase</keyword>
<accession>A0AAE3R680</accession>
<evidence type="ECO:0000313" key="3">
    <source>
        <dbReference type="Proteomes" id="UP001232063"/>
    </source>
</evidence>
<dbReference type="SUPFAM" id="SSF53448">
    <property type="entry name" value="Nucleotide-diphospho-sugar transferases"/>
    <property type="match status" value="1"/>
</dbReference>
<organism evidence="2 3">
    <name type="scientific">Xanthocytophaga agilis</name>
    <dbReference type="NCBI Taxonomy" id="3048010"/>
    <lineage>
        <taxon>Bacteria</taxon>
        <taxon>Pseudomonadati</taxon>
        <taxon>Bacteroidota</taxon>
        <taxon>Cytophagia</taxon>
        <taxon>Cytophagales</taxon>
        <taxon>Rhodocytophagaceae</taxon>
        <taxon>Xanthocytophaga</taxon>
    </lineage>
</organism>
<dbReference type="PANTHER" id="PTHR34203:SF15">
    <property type="entry name" value="SLL1173 PROTEIN"/>
    <property type="match status" value="1"/>
</dbReference>
<evidence type="ECO:0000313" key="2">
    <source>
        <dbReference type="EMBL" id="MDJ1502180.1"/>
    </source>
</evidence>
<dbReference type="Gene3D" id="3.40.50.150">
    <property type="entry name" value="Vaccinia Virus protein VP39"/>
    <property type="match status" value="1"/>
</dbReference>
<comment type="caution">
    <text evidence="2">The sequence shown here is derived from an EMBL/GenBank/DDBJ whole genome shotgun (WGS) entry which is preliminary data.</text>
</comment>
<dbReference type="Proteomes" id="UP001232063">
    <property type="component" value="Unassembled WGS sequence"/>
</dbReference>
<dbReference type="Pfam" id="PF05050">
    <property type="entry name" value="Methyltransf_21"/>
    <property type="match status" value="1"/>
</dbReference>
<keyword evidence="3" id="KW-1185">Reference proteome</keyword>